<dbReference type="Proteomes" id="UP000192418">
    <property type="component" value="Unassembled WGS sequence"/>
</dbReference>
<organism evidence="2 3">
    <name type="scientific">Desulfocicer vacuolatum DSM 3385</name>
    <dbReference type="NCBI Taxonomy" id="1121400"/>
    <lineage>
        <taxon>Bacteria</taxon>
        <taxon>Pseudomonadati</taxon>
        <taxon>Thermodesulfobacteriota</taxon>
        <taxon>Desulfobacteria</taxon>
        <taxon>Desulfobacterales</taxon>
        <taxon>Desulfobacteraceae</taxon>
        <taxon>Desulfocicer</taxon>
    </lineage>
</organism>
<dbReference type="AlphaFoldDB" id="A0A1W2DWG5"/>
<name>A0A1W2DWG5_9BACT</name>
<dbReference type="SUPFAM" id="SSF69593">
    <property type="entry name" value="Glycerol-3-phosphate (1)-acyltransferase"/>
    <property type="match status" value="1"/>
</dbReference>
<proteinExistence type="predicted"/>
<evidence type="ECO:0000313" key="3">
    <source>
        <dbReference type="Proteomes" id="UP000192418"/>
    </source>
</evidence>
<evidence type="ECO:0000259" key="1">
    <source>
        <dbReference type="Pfam" id="PF04028"/>
    </source>
</evidence>
<dbReference type="RefSeq" id="WP_084071081.1">
    <property type="nucleotide sequence ID" value="NZ_FWXY01000021.1"/>
</dbReference>
<feature type="domain" description="DUF374" evidence="1">
    <location>
        <begin position="70"/>
        <end position="133"/>
    </location>
</feature>
<reference evidence="2 3" key="1">
    <citation type="submission" date="2017-04" db="EMBL/GenBank/DDBJ databases">
        <authorList>
            <person name="Afonso C.L."/>
            <person name="Miller P.J."/>
            <person name="Scott M.A."/>
            <person name="Spackman E."/>
            <person name="Goraichik I."/>
            <person name="Dimitrov K.M."/>
            <person name="Suarez D.L."/>
            <person name="Swayne D.E."/>
        </authorList>
    </citation>
    <scope>NUCLEOTIDE SEQUENCE [LARGE SCALE GENOMIC DNA]</scope>
    <source>
        <strain evidence="2 3">DSM 3385</strain>
    </source>
</reference>
<protein>
    <recommendedName>
        <fullName evidence="1">DUF374 domain-containing protein</fullName>
    </recommendedName>
</protein>
<dbReference type="InterPro" id="IPR007172">
    <property type="entry name" value="DUF374"/>
</dbReference>
<evidence type="ECO:0000313" key="2">
    <source>
        <dbReference type="EMBL" id="SMD01830.1"/>
    </source>
</evidence>
<gene>
    <name evidence="2" type="ORF">SAMN02746065_12142</name>
</gene>
<sequence length="218" mass="25360">MLKKFKKLIYTRPFIVFVYHFVRMYSRTFRFRVENEQAWQRLLGQDTPILLCGWHQQFFAVIRYFKTYSKLNPALMTSRSKDGELISAVANKSGWHTVRGSSSRGGKQAMDAMIDHLNTHGFGAHILDGPRGPMGIIKPGVIRMVHRTGGWVVPFYIQPENAWYFNSWDRFMLPKPFSKVVLSFGEPLSFVPESDKDAFEAQRQHLENIMLPRLVFAR</sequence>
<dbReference type="CDD" id="cd07983">
    <property type="entry name" value="LPLAT_DUF374-like"/>
    <property type="match status" value="1"/>
</dbReference>
<dbReference type="EMBL" id="FWXY01000021">
    <property type="protein sequence ID" value="SMD01830.1"/>
    <property type="molecule type" value="Genomic_DNA"/>
</dbReference>
<dbReference type="OrthoDB" id="9810508at2"/>
<accession>A0A1W2DWG5</accession>
<keyword evidence="3" id="KW-1185">Reference proteome</keyword>
<dbReference type="STRING" id="1121400.SAMN02746065_12142"/>
<dbReference type="Pfam" id="PF04028">
    <property type="entry name" value="DUF374"/>
    <property type="match status" value="1"/>
</dbReference>